<dbReference type="PANTHER" id="PTHR43386">
    <property type="entry name" value="OLIGOPEPTIDE TRANSPORT SYSTEM PERMEASE PROTEIN APPC"/>
    <property type="match status" value="1"/>
</dbReference>
<name>A0A9D2L963_9FIRM</name>
<dbReference type="PANTHER" id="PTHR43386:SF1">
    <property type="entry name" value="D,D-DIPEPTIDE TRANSPORT SYSTEM PERMEASE PROTEIN DDPC-RELATED"/>
    <property type="match status" value="1"/>
</dbReference>
<sequence>MNESKTVSVRRQKVKKGCSRLRLYTLIFLVLLLLLTAGFAEQLCPFDPNAQIFTPLAPPGDGHLCGTDRFGRDLFSRILVGLRTSLFSALALVAVITLTGTALGVVCGFQGGFADSAVMRFSDICLAFPGLVFALAIAALLNGGLQNAVLSLAVISWPKYARIARSQTLAVKHRDYIKAARLAGDTGLQIVVRHILPNILGPVLVTATLDIGTMMMELAGLSFLGLGAQPPTPELGNMMSGGRSMLQIYPWVILSPGIAILIAVMLFNLLGDGLRDYLDPKSALKSRRDFK</sequence>
<evidence type="ECO:0000313" key="10">
    <source>
        <dbReference type="Proteomes" id="UP000886804"/>
    </source>
</evidence>
<feature type="transmembrane region" description="Helical" evidence="7">
    <location>
        <begin position="121"/>
        <end position="141"/>
    </location>
</feature>
<evidence type="ECO:0000256" key="5">
    <source>
        <dbReference type="ARBA" id="ARBA00022989"/>
    </source>
</evidence>
<feature type="transmembrane region" description="Helical" evidence="7">
    <location>
        <begin position="86"/>
        <end position="109"/>
    </location>
</feature>
<evidence type="ECO:0000256" key="3">
    <source>
        <dbReference type="ARBA" id="ARBA00022475"/>
    </source>
</evidence>
<feature type="transmembrane region" description="Helical" evidence="7">
    <location>
        <begin position="248"/>
        <end position="270"/>
    </location>
</feature>
<dbReference type="CDD" id="cd06261">
    <property type="entry name" value="TM_PBP2"/>
    <property type="match status" value="1"/>
</dbReference>
<keyword evidence="5 7" id="KW-1133">Transmembrane helix</keyword>
<evidence type="ECO:0000256" key="2">
    <source>
        <dbReference type="ARBA" id="ARBA00022448"/>
    </source>
</evidence>
<evidence type="ECO:0000256" key="4">
    <source>
        <dbReference type="ARBA" id="ARBA00022692"/>
    </source>
</evidence>
<dbReference type="Proteomes" id="UP000886804">
    <property type="component" value="Unassembled WGS sequence"/>
</dbReference>
<evidence type="ECO:0000256" key="6">
    <source>
        <dbReference type="ARBA" id="ARBA00023136"/>
    </source>
</evidence>
<comment type="subcellular location">
    <subcellularLocation>
        <location evidence="1 7">Cell membrane</location>
        <topology evidence="1 7">Multi-pass membrane protein</topology>
    </subcellularLocation>
</comment>
<keyword evidence="4 7" id="KW-0812">Transmembrane</keyword>
<comment type="caution">
    <text evidence="9">The sequence shown here is derived from an EMBL/GenBank/DDBJ whole genome shotgun (WGS) entry which is preliminary data.</text>
</comment>
<keyword evidence="2 7" id="KW-0813">Transport</keyword>
<dbReference type="GO" id="GO:0055085">
    <property type="term" value="P:transmembrane transport"/>
    <property type="evidence" value="ECO:0007669"/>
    <property type="project" value="InterPro"/>
</dbReference>
<evidence type="ECO:0000259" key="8">
    <source>
        <dbReference type="PROSITE" id="PS50928"/>
    </source>
</evidence>
<dbReference type="InterPro" id="IPR035906">
    <property type="entry name" value="MetI-like_sf"/>
</dbReference>
<keyword evidence="6 7" id="KW-0472">Membrane</keyword>
<dbReference type="AlphaFoldDB" id="A0A9D2L963"/>
<organism evidence="9 10">
    <name type="scientific">Candidatus Enterocloster faecavium</name>
    <dbReference type="NCBI Taxonomy" id="2838560"/>
    <lineage>
        <taxon>Bacteria</taxon>
        <taxon>Bacillati</taxon>
        <taxon>Bacillota</taxon>
        <taxon>Clostridia</taxon>
        <taxon>Lachnospirales</taxon>
        <taxon>Lachnospiraceae</taxon>
        <taxon>Enterocloster</taxon>
    </lineage>
</organism>
<evidence type="ECO:0000313" key="9">
    <source>
        <dbReference type="EMBL" id="HJB08140.1"/>
    </source>
</evidence>
<evidence type="ECO:0000256" key="1">
    <source>
        <dbReference type="ARBA" id="ARBA00004651"/>
    </source>
</evidence>
<dbReference type="Pfam" id="PF00528">
    <property type="entry name" value="BPD_transp_1"/>
    <property type="match status" value="1"/>
</dbReference>
<dbReference type="GO" id="GO:0005886">
    <property type="term" value="C:plasma membrane"/>
    <property type="evidence" value="ECO:0007669"/>
    <property type="project" value="UniProtKB-SubCell"/>
</dbReference>
<reference evidence="9" key="1">
    <citation type="journal article" date="2021" name="PeerJ">
        <title>Extensive microbial diversity within the chicken gut microbiome revealed by metagenomics and culture.</title>
        <authorList>
            <person name="Gilroy R."/>
            <person name="Ravi A."/>
            <person name="Getino M."/>
            <person name="Pursley I."/>
            <person name="Horton D.L."/>
            <person name="Alikhan N.F."/>
            <person name="Baker D."/>
            <person name="Gharbi K."/>
            <person name="Hall N."/>
            <person name="Watson M."/>
            <person name="Adriaenssens E.M."/>
            <person name="Foster-Nyarko E."/>
            <person name="Jarju S."/>
            <person name="Secka A."/>
            <person name="Antonio M."/>
            <person name="Oren A."/>
            <person name="Chaudhuri R.R."/>
            <person name="La Ragione R."/>
            <person name="Hildebrand F."/>
            <person name="Pallen M.J."/>
        </authorList>
    </citation>
    <scope>NUCLEOTIDE SEQUENCE</scope>
    <source>
        <strain evidence="9">CHK188-4685</strain>
    </source>
</reference>
<reference evidence="9" key="2">
    <citation type="submission" date="2021-04" db="EMBL/GenBank/DDBJ databases">
        <authorList>
            <person name="Gilroy R."/>
        </authorList>
    </citation>
    <scope>NUCLEOTIDE SEQUENCE</scope>
    <source>
        <strain evidence="9">CHK188-4685</strain>
    </source>
</reference>
<proteinExistence type="inferred from homology"/>
<dbReference type="PROSITE" id="PS50928">
    <property type="entry name" value="ABC_TM1"/>
    <property type="match status" value="1"/>
</dbReference>
<dbReference type="Gene3D" id="1.10.3720.10">
    <property type="entry name" value="MetI-like"/>
    <property type="match status" value="1"/>
</dbReference>
<evidence type="ECO:0000256" key="7">
    <source>
        <dbReference type="RuleBase" id="RU363032"/>
    </source>
</evidence>
<gene>
    <name evidence="9" type="ORF">H9716_09825</name>
</gene>
<feature type="domain" description="ABC transmembrane type-1" evidence="8">
    <location>
        <begin position="82"/>
        <end position="271"/>
    </location>
</feature>
<feature type="transmembrane region" description="Helical" evidence="7">
    <location>
        <begin position="21"/>
        <end position="40"/>
    </location>
</feature>
<comment type="similarity">
    <text evidence="7">Belongs to the binding-protein-dependent transport system permease family.</text>
</comment>
<dbReference type="InterPro" id="IPR050366">
    <property type="entry name" value="BP-dependent_transpt_permease"/>
</dbReference>
<keyword evidence="3" id="KW-1003">Cell membrane</keyword>
<dbReference type="SUPFAM" id="SSF161098">
    <property type="entry name" value="MetI-like"/>
    <property type="match status" value="1"/>
</dbReference>
<protein>
    <submittedName>
        <fullName evidence="9">ABC transporter permease</fullName>
    </submittedName>
</protein>
<dbReference type="EMBL" id="DWYS01000117">
    <property type="protein sequence ID" value="HJB08140.1"/>
    <property type="molecule type" value="Genomic_DNA"/>
</dbReference>
<dbReference type="InterPro" id="IPR000515">
    <property type="entry name" value="MetI-like"/>
</dbReference>
<accession>A0A9D2L963</accession>